<evidence type="ECO:0000259" key="9">
    <source>
        <dbReference type="Pfam" id="PF01431"/>
    </source>
</evidence>
<evidence type="ECO:0000256" key="4">
    <source>
        <dbReference type="ARBA" id="ARBA00022723"/>
    </source>
</evidence>
<evidence type="ECO:0000256" key="6">
    <source>
        <dbReference type="ARBA" id="ARBA00022833"/>
    </source>
</evidence>
<dbReference type="PANTHER" id="PTHR11733">
    <property type="entry name" value="ZINC METALLOPROTEASE FAMILY M13 NEPRILYSIN-RELATED"/>
    <property type="match status" value="1"/>
</dbReference>
<dbReference type="PANTHER" id="PTHR11733:SF167">
    <property type="entry name" value="FI17812P1-RELATED"/>
    <property type="match status" value="1"/>
</dbReference>
<dbReference type="InterPro" id="IPR042089">
    <property type="entry name" value="Peptidase_M13_dom_2"/>
</dbReference>
<comment type="caution">
    <text evidence="11">The sequence shown here is derived from an EMBL/GenBank/DDBJ whole genome shotgun (WGS) entry which is preliminary data.</text>
</comment>
<evidence type="ECO:0000256" key="3">
    <source>
        <dbReference type="ARBA" id="ARBA00022670"/>
    </source>
</evidence>
<evidence type="ECO:0000313" key="11">
    <source>
        <dbReference type="EMBL" id="MBB5208269.1"/>
    </source>
</evidence>
<dbReference type="GO" id="GO:0016485">
    <property type="term" value="P:protein processing"/>
    <property type="evidence" value="ECO:0007669"/>
    <property type="project" value="TreeGrafter"/>
</dbReference>
<evidence type="ECO:0000256" key="8">
    <source>
        <dbReference type="SAM" id="SignalP"/>
    </source>
</evidence>
<dbReference type="GO" id="GO:0046872">
    <property type="term" value="F:metal ion binding"/>
    <property type="evidence" value="ECO:0007669"/>
    <property type="project" value="UniProtKB-KW"/>
</dbReference>
<comment type="similarity">
    <text evidence="2">Belongs to the peptidase M13 family.</text>
</comment>
<gene>
    <name evidence="11" type="ORF">HNQ52_001811</name>
</gene>
<comment type="cofactor">
    <cofactor evidence="1">
        <name>Zn(2+)</name>
        <dbReference type="ChEBI" id="CHEBI:29105"/>
    </cofactor>
</comment>
<dbReference type="GO" id="GO:0004222">
    <property type="term" value="F:metalloendopeptidase activity"/>
    <property type="evidence" value="ECO:0007669"/>
    <property type="project" value="InterPro"/>
</dbReference>
<dbReference type="EMBL" id="JACHHP010000003">
    <property type="protein sequence ID" value="MBB5208269.1"/>
    <property type="molecule type" value="Genomic_DNA"/>
</dbReference>
<dbReference type="CDD" id="cd08662">
    <property type="entry name" value="M13"/>
    <property type="match status" value="1"/>
</dbReference>
<feature type="domain" description="Peptidase M13 N-terminal" evidence="10">
    <location>
        <begin position="40"/>
        <end position="414"/>
    </location>
</feature>
<feature type="chain" id="PRO_5030859072" evidence="8">
    <location>
        <begin position="22"/>
        <end position="669"/>
    </location>
</feature>
<evidence type="ECO:0000256" key="2">
    <source>
        <dbReference type="ARBA" id="ARBA00007357"/>
    </source>
</evidence>
<feature type="domain" description="Peptidase M13 C-terminal" evidence="9">
    <location>
        <begin position="466"/>
        <end position="662"/>
    </location>
</feature>
<dbReference type="InterPro" id="IPR024079">
    <property type="entry name" value="MetalloPept_cat_dom_sf"/>
</dbReference>
<dbReference type="Gene3D" id="3.40.390.10">
    <property type="entry name" value="Collagenase (Catalytic Domain)"/>
    <property type="match status" value="1"/>
</dbReference>
<evidence type="ECO:0000256" key="7">
    <source>
        <dbReference type="ARBA" id="ARBA00023049"/>
    </source>
</evidence>
<dbReference type="PROSITE" id="PS51885">
    <property type="entry name" value="NEPRILYSIN"/>
    <property type="match status" value="1"/>
</dbReference>
<dbReference type="GO" id="GO:0005886">
    <property type="term" value="C:plasma membrane"/>
    <property type="evidence" value="ECO:0007669"/>
    <property type="project" value="TreeGrafter"/>
</dbReference>
<evidence type="ECO:0000256" key="1">
    <source>
        <dbReference type="ARBA" id="ARBA00001947"/>
    </source>
</evidence>
<dbReference type="Pfam" id="PF05649">
    <property type="entry name" value="Peptidase_M13_N"/>
    <property type="match status" value="1"/>
</dbReference>
<keyword evidence="3" id="KW-0645">Protease</keyword>
<keyword evidence="4" id="KW-0479">Metal-binding</keyword>
<dbReference type="Proteomes" id="UP000521199">
    <property type="component" value="Unassembled WGS sequence"/>
</dbReference>
<sequence>MRVFRPLQFALLISAAAAATAQTNERGLDARNLDGNVAACSDFYQYANGGWLKANPVPQGHGSWGTFEELQLRGIAQQRALLEAATSAADDDTTRLLGDLYASGMNETAVEAAGAAPLAPLFERITKIRKPKDLAPAIADLHARGLPLLFDFGINDDLKDPSRRIAYITQGGLGLPDRDYYLREDNDTRTLLAAYEAYVERLLTLSGSANPAQEADAVLAIESRLARQSLTLLQLRDPGNSYRLVAVKELDKTFPAFEWRKFMKAQGLGKVDSVSLAHVSFFTEAGAALAAVPLEQWRAYLRFHVAHVLAPYLSSPFVQAHEALYLRTLRGTKEALPRWRRVRDSVDALLGYALGQRYAQQYLPADAQAKAVALVESVRAAQRAQIERAPWLGTAARTAALAKIDALDLKIGAPEHGPGYEGLTLSRDSYAGNVLAIIAYVHKRLMATVDKPREDWQWPQPAHVVNAYYDPARNQLVLPAGFLQPPLFDPAADAALNYGALGALVGHELMRGYDTIGSTFDAGGRIAPWLETADANAYALRTKPLELQYDAYSAFGPVKVSGRLTLGSNIADLAGLQTAWAAFQASNPGTQKVDGLTPAQRFWLSWAQVWRRNYTDEELQLLVATDVHAPAKYRVNGPLSNLTPFAESFQCKVGKASMLRAEKDRVSVW</sequence>
<proteinExistence type="inferred from homology"/>
<name>A0A7W8G0G4_9GAMM</name>
<evidence type="ECO:0000256" key="5">
    <source>
        <dbReference type="ARBA" id="ARBA00022801"/>
    </source>
</evidence>
<dbReference type="AlphaFoldDB" id="A0A7W8G0G4"/>
<reference evidence="11 12" key="1">
    <citation type="submission" date="2020-08" db="EMBL/GenBank/DDBJ databases">
        <title>Genomic Encyclopedia of Type Strains, Phase IV (KMG-IV): sequencing the most valuable type-strain genomes for metagenomic binning, comparative biology and taxonomic classification.</title>
        <authorList>
            <person name="Goeker M."/>
        </authorList>
    </citation>
    <scope>NUCLEOTIDE SEQUENCE [LARGE SCALE GENOMIC DNA]</scope>
    <source>
        <strain evidence="11 12">DSM 24163</strain>
    </source>
</reference>
<feature type="signal peptide" evidence="8">
    <location>
        <begin position="1"/>
        <end position="21"/>
    </location>
</feature>
<dbReference type="EC" id="3.4.24.-" evidence="11"/>
<keyword evidence="12" id="KW-1185">Reference proteome</keyword>
<evidence type="ECO:0000259" key="10">
    <source>
        <dbReference type="Pfam" id="PF05649"/>
    </source>
</evidence>
<evidence type="ECO:0000313" key="12">
    <source>
        <dbReference type="Proteomes" id="UP000521199"/>
    </source>
</evidence>
<keyword evidence="8" id="KW-0732">Signal</keyword>
<dbReference type="Pfam" id="PF01431">
    <property type="entry name" value="Peptidase_M13"/>
    <property type="match status" value="1"/>
</dbReference>
<organism evidence="11 12">
    <name type="scientific">Chiayiivirga flava</name>
    <dbReference type="NCBI Taxonomy" id="659595"/>
    <lineage>
        <taxon>Bacteria</taxon>
        <taxon>Pseudomonadati</taxon>
        <taxon>Pseudomonadota</taxon>
        <taxon>Gammaproteobacteria</taxon>
        <taxon>Lysobacterales</taxon>
        <taxon>Lysobacteraceae</taxon>
        <taxon>Chiayiivirga</taxon>
    </lineage>
</organism>
<keyword evidence="6" id="KW-0862">Zinc</keyword>
<accession>A0A7W8G0G4</accession>
<dbReference type="Gene3D" id="1.10.1380.10">
    <property type="entry name" value="Neutral endopeptidase , domain2"/>
    <property type="match status" value="1"/>
</dbReference>
<dbReference type="InterPro" id="IPR000718">
    <property type="entry name" value="Peptidase_M13"/>
</dbReference>
<dbReference type="SUPFAM" id="SSF55486">
    <property type="entry name" value="Metalloproteases ('zincins'), catalytic domain"/>
    <property type="match status" value="1"/>
</dbReference>
<keyword evidence="5 11" id="KW-0378">Hydrolase</keyword>
<dbReference type="PRINTS" id="PR00786">
    <property type="entry name" value="NEPRILYSIN"/>
</dbReference>
<dbReference type="InterPro" id="IPR018497">
    <property type="entry name" value="Peptidase_M13_C"/>
</dbReference>
<dbReference type="InterPro" id="IPR008753">
    <property type="entry name" value="Peptidase_M13_N"/>
</dbReference>
<keyword evidence="7" id="KW-0482">Metalloprotease</keyword>
<protein>
    <submittedName>
        <fullName evidence="11">Putative endopeptidase</fullName>
        <ecNumber evidence="11">3.4.24.-</ecNumber>
    </submittedName>
</protein>
<dbReference type="RefSeq" id="WP_183960809.1">
    <property type="nucleotide sequence ID" value="NZ_JACHHP010000003.1"/>
</dbReference>